<keyword evidence="7" id="KW-0547">Nucleotide-binding</keyword>
<evidence type="ECO:0000259" key="13">
    <source>
        <dbReference type="Pfam" id="PF00224"/>
    </source>
</evidence>
<dbReference type="InterPro" id="IPR040442">
    <property type="entry name" value="Pyrv_kinase-like_dom_sf"/>
</dbReference>
<dbReference type="GO" id="GO:0004743">
    <property type="term" value="F:pyruvate kinase activity"/>
    <property type="evidence" value="ECO:0007669"/>
    <property type="project" value="UniProtKB-EC"/>
</dbReference>
<evidence type="ECO:0000256" key="1">
    <source>
        <dbReference type="ARBA" id="ARBA00001958"/>
    </source>
</evidence>
<dbReference type="EC" id="2.7.1.40" evidence="4"/>
<keyword evidence="9" id="KW-0067">ATP-binding</keyword>
<evidence type="ECO:0000256" key="6">
    <source>
        <dbReference type="ARBA" id="ARBA00022723"/>
    </source>
</evidence>
<evidence type="ECO:0000256" key="4">
    <source>
        <dbReference type="ARBA" id="ARBA00012142"/>
    </source>
</evidence>
<comment type="cofactor">
    <cofactor evidence="1">
        <name>K(+)</name>
        <dbReference type="ChEBI" id="CHEBI:29103"/>
    </cofactor>
</comment>
<evidence type="ECO:0000256" key="9">
    <source>
        <dbReference type="ARBA" id="ARBA00022840"/>
    </source>
</evidence>
<sequence length="204" mass="22602">MAQVVATRSIQGSMLCPNGGSVSTRSDKLLKPASFAVKVLGNESKKSGRVSVRGRRAVDTTVRSARVETEVIPVSPEDVPNREEQLERFLEMQKFSDTSVGMWSKPTVRRKTKIVCTVGPSTNTREMIWKLAEAGMNVARMNMSHGDHASHKKVIDLVKEYNAQSKDNTIAIMLDTKGPEVRSGDLPQPIMLEPGQEFTFTIER</sequence>
<dbReference type="InterPro" id="IPR015793">
    <property type="entry name" value="Pyrv_Knase_brl"/>
</dbReference>
<dbReference type="Gene3D" id="3.20.20.60">
    <property type="entry name" value="Phosphoenolpyruvate-binding domains"/>
    <property type="match status" value="1"/>
</dbReference>
<dbReference type="GO" id="GO:0016301">
    <property type="term" value="F:kinase activity"/>
    <property type="evidence" value="ECO:0007669"/>
    <property type="project" value="UniProtKB-KW"/>
</dbReference>
<dbReference type="Pfam" id="PF00224">
    <property type="entry name" value="PK"/>
    <property type="match status" value="1"/>
</dbReference>
<comment type="similarity">
    <text evidence="3">Belongs to the pyruvate kinase family.</text>
</comment>
<evidence type="ECO:0000256" key="11">
    <source>
        <dbReference type="ARBA" id="ARBA00023152"/>
    </source>
</evidence>
<keyword evidence="8" id="KW-0418">Kinase</keyword>
<evidence type="ECO:0000313" key="14">
    <source>
        <dbReference type="EMBL" id="KAG2310433.1"/>
    </source>
</evidence>
<dbReference type="Gene3D" id="2.40.33.10">
    <property type="entry name" value="PK beta-barrel domain-like"/>
    <property type="match status" value="1"/>
</dbReference>
<keyword evidence="10" id="KW-0460">Magnesium</keyword>
<comment type="caution">
    <text evidence="14">The sequence shown here is derived from an EMBL/GenBank/DDBJ whole genome shotgun (WGS) entry which is preliminary data.</text>
</comment>
<dbReference type="AlphaFoldDB" id="A0A8X8ASQ5"/>
<evidence type="ECO:0000256" key="2">
    <source>
        <dbReference type="ARBA" id="ARBA00004997"/>
    </source>
</evidence>
<keyword evidence="11" id="KW-0324">Glycolysis</keyword>
<dbReference type="PANTHER" id="PTHR11817">
    <property type="entry name" value="PYRUVATE KINASE"/>
    <property type="match status" value="1"/>
</dbReference>
<dbReference type="GO" id="GO:0000287">
    <property type="term" value="F:magnesium ion binding"/>
    <property type="evidence" value="ECO:0007669"/>
    <property type="project" value="InterPro"/>
</dbReference>
<dbReference type="SUPFAM" id="SSF51621">
    <property type="entry name" value="Phosphoenolpyruvate/pyruvate domain"/>
    <property type="match status" value="1"/>
</dbReference>
<reference evidence="14 15" key="1">
    <citation type="submission" date="2020-02" db="EMBL/GenBank/DDBJ databases">
        <authorList>
            <person name="Ma Q."/>
            <person name="Huang Y."/>
            <person name="Song X."/>
            <person name="Pei D."/>
        </authorList>
    </citation>
    <scope>NUCLEOTIDE SEQUENCE [LARGE SCALE GENOMIC DNA]</scope>
    <source>
        <strain evidence="14">Sxm20200214</strain>
        <tissue evidence="14">Leaf</tissue>
    </source>
</reference>
<keyword evidence="12" id="KW-0670">Pyruvate</keyword>
<dbReference type="GO" id="GO:0005524">
    <property type="term" value="F:ATP binding"/>
    <property type="evidence" value="ECO:0007669"/>
    <property type="project" value="UniProtKB-KW"/>
</dbReference>
<dbReference type="OrthoDB" id="1715920at2759"/>
<dbReference type="InterPro" id="IPR015813">
    <property type="entry name" value="Pyrv/PenolPyrv_kinase-like_dom"/>
</dbReference>
<comment type="pathway">
    <text evidence="2">Carbohydrate degradation; glycolysis; pyruvate from D-glyceraldehyde 3-phosphate: step 5/5.</text>
</comment>
<protein>
    <recommendedName>
        <fullName evidence="4">pyruvate kinase</fullName>
        <ecNumber evidence="4">2.7.1.40</ecNumber>
    </recommendedName>
</protein>
<evidence type="ECO:0000256" key="12">
    <source>
        <dbReference type="ARBA" id="ARBA00023317"/>
    </source>
</evidence>
<dbReference type="InterPro" id="IPR015806">
    <property type="entry name" value="Pyrv_Knase_insert_dom_sf"/>
</dbReference>
<evidence type="ECO:0000256" key="10">
    <source>
        <dbReference type="ARBA" id="ARBA00022842"/>
    </source>
</evidence>
<dbReference type="EMBL" id="JAAMPC010000005">
    <property type="protein sequence ID" value="KAG2310433.1"/>
    <property type="molecule type" value="Genomic_DNA"/>
</dbReference>
<evidence type="ECO:0000256" key="7">
    <source>
        <dbReference type="ARBA" id="ARBA00022741"/>
    </source>
</evidence>
<keyword evidence="5" id="KW-0808">Transferase</keyword>
<evidence type="ECO:0000256" key="3">
    <source>
        <dbReference type="ARBA" id="ARBA00008663"/>
    </source>
</evidence>
<evidence type="ECO:0000256" key="5">
    <source>
        <dbReference type="ARBA" id="ARBA00022679"/>
    </source>
</evidence>
<accession>A0A8X8ASQ5</accession>
<feature type="domain" description="Pyruvate kinase barrel" evidence="13">
    <location>
        <begin position="110"/>
        <end position="203"/>
    </location>
</feature>
<proteinExistence type="inferred from homology"/>
<evidence type="ECO:0000313" key="15">
    <source>
        <dbReference type="Proteomes" id="UP000886595"/>
    </source>
</evidence>
<keyword evidence="15" id="KW-1185">Reference proteome</keyword>
<evidence type="ECO:0000256" key="8">
    <source>
        <dbReference type="ARBA" id="ARBA00022777"/>
    </source>
</evidence>
<name>A0A8X8ASQ5_BRACI</name>
<dbReference type="InterPro" id="IPR001697">
    <property type="entry name" value="Pyr_Knase"/>
</dbReference>
<gene>
    <name evidence="14" type="ORF">Bca52824_021990</name>
</gene>
<dbReference type="Proteomes" id="UP000886595">
    <property type="component" value="Unassembled WGS sequence"/>
</dbReference>
<keyword evidence="6" id="KW-0479">Metal-binding</keyword>
<organism evidence="14 15">
    <name type="scientific">Brassica carinata</name>
    <name type="common">Ethiopian mustard</name>
    <name type="synonym">Abyssinian cabbage</name>
    <dbReference type="NCBI Taxonomy" id="52824"/>
    <lineage>
        <taxon>Eukaryota</taxon>
        <taxon>Viridiplantae</taxon>
        <taxon>Streptophyta</taxon>
        <taxon>Embryophyta</taxon>
        <taxon>Tracheophyta</taxon>
        <taxon>Spermatophyta</taxon>
        <taxon>Magnoliopsida</taxon>
        <taxon>eudicotyledons</taxon>
        <taxon>Gunneridae</taxon>
        <taxon>Pentapetalae</taxon>
        <taxon>rosids</taxon>
        <taxon>malvids</taxon>
        <taxon>Brassicales</taxon>
        <taxon>Brassicaceae</taxon>
        <taxon>Brassiceae</taxon>
        <taxon>Brassica</taxon>
    </lineage>
</organism>
<dbReference type="GO" id="GO:0030955">
    <property type="term" value="F:potassium ion binding"/>
    <property type="evidence" value="ECO:0007669"/>
    <property type="project" value="InterPro"/>
</dbReference>